<reference evidence="1 2" key="1">
    <citation type="submission" date="2019-07" db="EMBL/GenBank/DDBJ databases">
        <title>Whole genome shotgun sequence of Gluconobacter kanchanaburiensis NBRC 103587.</title>
        <authorList>
            <person name="Hosoyama A."/>
            <person name="Uohara A."/>
            <person name="Ohji S."/>
            <person name="Ichikawa N."/>
        </authorList>
    </citation>
    <scope>NUCLEOTIDE SEQUENCE [LARGE SCALE GENOMIC DNA]</scope>
    <source>
        <strain evidence="1 2">NBRC 103587</strain>
    </source>
</reference>
<keyword evidence="2" id="KW-1185">Reference proteome</keyword>
<comment type="caution">
    <text evidence="1">The sequence shown here is derived from an EMBL/GenBank/DDBJ whole genome shotgun (WGS) entry which is preliminary data.</text>
</comment>
<evidence type="ECO:0000313" key="2">
    <source>
        <dbReference type="Proteomes" id="UP000321079"/>
    </source>
</evidence>
<organism evidence="1 2">
    <name type="scientific">Gluconobacter kanchanaburiensis NBRC 103587</name>
    <dbReference type="NCBI Taxonomy" id="1307948"/>
    <lineage>
        <taxon>Bacteria</taxon>
        <taxon>Pseudomonadati</taxon>
        <taxon>Pseudomonadota</taxon>
        <taxon>Alphaproteobacteria</taxon>
        <taxon>Acetobacterales</taxon>
        <taxon>Acetobacteraceae</taxon>
        <taxon>Gluconobacter</taxon>
    </lineage>
</organism>
<name>A0A511B4N3_9PROT</name>
<sequence>MATFAPGESVTRASVLDAGDCFEMNSREIVLTERAAVSRRIKPPPEWWRLAETWIVSPGPVLSSEVRRGALLCGAAAAECAVAA</sequence>
<protein>
    <submittedName>
        <fullName evidence="1">Uncharacterized protein</fullName>
    </submittedName>
</protein>
<gene>
    <name evidence="1" type="ORF">GKA01_05850</name>
</gene>
<dbReference type="EMBL" id="BJVA01000002">
    <property type="protein sequence ID" value="GEK95388.1"/>
    <property type="molecule type" value="Genomic_DNA"/>
</dbReference>
<evidence type="ECO:0000313" key="1">
    <source>
        <dbReference type="EMBL" id="GEK95388.1"/>
    </source>
</evidence>
<accession>A0A511B4N3</accession>
<dbReference type="AlphaFoldDB" id="A0A511B4N3"/>
<proteinExistence type="predicted"/>
<dbReference type="Proteomes" id="UP000321079">
    <property type="component" value="Unassembled WGS sequence"/>
</dbReference>